<proteinExistence type="predicted"/>
<dbReference type="Proteomes" id="UP000050417">
    <property type="component" value="Unassembled WGS sequence"/>
</dbReference>
<name>A0A0N8GKK8_9CHLR</name>
<gene>
    <name evidence="2" type="ORF">ADN00_18065</name>
</gene>
<dbReference type="RefSeq" id="WP_075064444.1">
    <property type="nucleotide sequence ID" value="NZ_LGCL01000045.1"/>
</dbReference>
<dbReference type="STRING" id="1134406.ADN00_18065"/>
<sequence length="174" mass="20067">MNKPNSTPSETIEISLDPQTKSELDEYVGAKNWSLSEGYRIVLGAGLGYLRSNELFETVQEIGIPQDQPSIVARLVRAESSLASMRFRMFELQKANHDWENSLGAIHNQNMGFRSIVKRQKQEIWELNQKMKEMEQQLADIEQLTVCSPRPDTDLTGAQDNQATKWWHRIFKRT</sequence>
<dbReference type="EMBL" id="LGCL01000045">
    <property type="protein sequence ID" value="KPL69978.1"/>
    <property type="molecule type" value="Genomic_DNA"/>
</dbReference>
<feature type="coiled-coil region" evidence="1">
    <location>
        <begin position="117"/>
        <end position="144"/>
    </location>
</feature>
<dbReference type="OrthoDB" id="10010089at2"/>
<evidence type="ECO:0000256" key="1">
    <source>
        <dbReference type="SAM" id="Coils"/>
    </source>
</evidence>
<organism evidence="2 3">
    <name type="scientific">Ornatilinea apprima</name>
    <dbReference type="NCBI Taxonomy" id="1134406"/>
    <lineage>
        <taxon>Bacteria</taxon>
        <taxon>Bacillati</taxon>
        <taxon>Chloroflexota</taxon>
        <taxon>Anaerolineae</taxon>
        <taxon>Anaerolineales</taxon>
        <taxon>Anaerolineaceae</taxon>
        <taxon>Ornatilinea</taxon>
    </lineage>
</organism>
<accession>A0A0N8GKK8</accession>
<keyword evidence="3" id="KW-1185">Reference proteome</keyword>
<evidence type="ECO:0000313" key="2">
    <source>
        <dbReference type="EMBL" id="KPL69978.1"/>
    </source>
</evidence>
<comment type="caution">
    <text evidence="2">The sequence shown here is derived from an EMBL/GenBank/DDBJ whole genome shotgun (WGS) entry which is preliminary data.</text>
</comment>
<dbReference type="AlphaFoldDB" id="A0A0N8GKK8"/>
<protein>
    <submittedName>
        <fullName evidence="2">Uncharacterized protein</fullName>
    </submittedName>
</protein>
<evidence type="ECO:0000313" key="3">
    <source>
        <dbReference type="Proteomes" id="UP000050417"/>
    </source>
</evidence>
<keyword evidence="1" id="KW-0175">Coiled coil</keyword>
<reference evidence="2 3" key="1">
    <citation type="submission" date="2015-07" db="EMBL/GenBank/DDBJ databases">
        <title>Genome sequence of Ornatilinea apprima DSM 23815.</title>
        <authorList>
            <person name="Hemp J."/>
            <person name="Ward L.M."/>
            <person name="Pace L.A."/>
            <person name="Fischer W.W."/>
        </authorList>
    </citation>
    <scope>NUCLEOTIDE SEQUENCE [LARGE SCALE GENOMIC DNA]</scope>
    <source>
        <strain evidence="2 3">P3M-1</strain>
    </source>
</reference>